<protein>
    <submittedName>
        <fullName evidence="4">Cadherin_C domain-containing protein</fullName>
    </submittedName>
</protein>
<evidence type="ECO:0000256" key="1">
    <source>
        <dbReference type="SAM" id="Phobius"/>
    </source>
</evidence>
<dbReference type="AlphaFoldDB" id="A0A0M3KEI4"/>
<keyword evidence="1" id="KW-0472">Membrane</keyword>
<evidence type="ECO:0000313" key="3">
    <source>
        <dbReference type="Proteomes" id="UP000267096"/>
    </source>
</evidence>
<accession>A0A0M3KEI4</accession>
<name>A0A0M3KEI4_ANISI</name>
<evidence type="ECO:0000313" key="2">
    <source>
        <dbReference type="EMBL" id="VDK66173.1"/>
    </source>
</evidence>
<reference evidence="4" key="1">
    <citation type="submission" date="2017-02" db="UniProtKB">
        <authorList>
            <consortium name="WormBaseParasite"/>
        </authorList>
    </citation>
    <scope>IDENTIFICATION</scope>
</reference>
<evidence type="ECO:0000313" key="4">
    <source>
        <dbReference type="WBParaSite" id="ASIM_0001939101-mRNA-1"/>
    </source>
</evidence>
<keyword evidence="3" id="KW-1185">Reference proteome</keyword>
<dbReference type="Proteomes" id="UP000267096">
    <property type="component" value="Unassembled WGS sequence"/>
</dbReference>
<sequence>MIIISSSSYELPELGIRETLMKPISPIFVFSINVGALDAVTSSTDSYASSATTIRFSAIDYDALQKLTEPLSVAADDFVRRSDDVSTYSASSGGGSLAVIIIILVIAFIIIVLVLCYAIYRYRKENKTLKEHIALIETKDYSGRNDDYVSEPAVWGEMNGTNKRAIGDRSEMRKNGSNVVLKHYDPRIREVVPIDWTPKVSGSQLERIPNGTMPNNNLTVQGHLCIIIIIMITYEPRLCVLSSRTKFS</sequence>
<dbReference type="EMBL" id="UYRR01036077">
    <property type="protein sequence ID" value="VDK66173.1"/>
    <property type="molecule type" value="Genomic_DNA"/>
</dbReference>
<gene>
    <name evidence="2" type="ORF">ASIM_LOCUS18779</name>
</gene>
<reference evidence="2 3" key="2">
    <citation type="submission" date="2018-11" db="EMBL/GenBank/DDBJ databases">
        <authorList>
            <consortium name="Pathogen Informatics"/>
        </authorList>
    </citation>
    <scope>NUCLEOTIDE SEQUENCE [LARGE SCALE GENOMIC DNA]</scope>
</reference>
<dbReference type="WBParaSite" id="ASIM_0001939101-mRNA-1">
    <property type="protein sequence ID" value="ASIM_0001939101-mRNA-1"/>
    <property type="gene ID" value="ASIM_0001939101"/>
</dbReference>
<keyword evidence="1" id="KW-1133">Transmembrane helix</keyword>
<organism evidence="4">
    <name type="scientific">Anisakis simplex</name>
    <name type="common">Herring worm</name>
    <dbReference type="NCBI Taxonomy" id="6269"/>
    <lineage>
        <taxon>Eukaryota</taxon>
        <taxon>Metazoa</taxon>
        <taxon>Ecdysozoa</taxon>
        <taxon>Nematoda</taxon>
        <taxon>Chromadorea</taxon>
        <taxon>Rhabditida</taxon>
        <taxon>Spirurina</taxon>
        <taxon>Ascaridomorpha</taxon>
        <taxon>Ascaridoidea</taxon>
        <taxon>Anisakidae</taxon>
        <taxon>Anisakis</taxon>
        <taxon>Anisakis simplex complex</taxon>
    </lineage>
</organism>
<feature type="transmembrane region" description="Helical" evidence="1">
    <location>
        <begin position="97"/>
        <end position="120"/>
    </location>
</feature>
<proteinExistence type="predicted"/>
<keyword evidence="1" id="KW-0812">Transmembrane</keyword>